<feature type="domain" description="PIN like" evidence="1">
    <location>
        <begin position="2"/>
        <end position="44"/>
    </location>
</feature>
<sequence length="187" mass="21049">MLIWFSMLEAGASKKCDVLFVTGEEKPDWWHRSDNEELFPRIELVDEYRRASSGKTFAMCKLSTLLRLFKVEESAIADTQRSELQQEEELRAREVETQTIAQAQKGLRSAALALKMNAENVARTLGAQSGGMRAGVLSGNVFSKDVFGGRHDDEVIEEYDPALDCPRCRQRYGTGSRCMHCGLVDHD</sequence>
<accession>A0A150RCE8</accession>
<dbReference type="Pfam" id="PF18476">
    <property type="entry name" value="PIN_8"/>
    <property type="match status" value="1"/>
</dbReference>
<protein>
    <recommendedName>
        <fullName evidence="1">PIN like domain-containing protein</fullName>
    </recommendedName>
</protein>
<proteinExistence type="predicted"/>
<name>A0A150RCE8_SORCE</name>
<evidence type="ECO:0000259" key="1">
    <source>
        <dbReference type="Pfam" id="PF18476"/>
    </source>
</evidence>
<gene>
    <name evidence="2" type="ORF">BE18_19475</name>
</gene>
<dbReference type="InterPro" id="IPR041578">
    <property type="entry name" value="PIN_8"/>
</dbReference>
<evidence type="ECO:0000313" key="3">
    <source>
        <dbReference type="Proteomes" id="UP000075515"/>
    </source>
</evidence>
<dbReference type="Proteomes" id="UP000075515">
    <property type="component" value="Unassembled WGS sequence"/>
</dbReference>
<evidence type="ECO:0000313" key="2">
    <source>
        <dbReference type="EMBL" id="KYF77890.1"/>
    </source>
</evidence>
<organism evidence="2 3">
    <name type="scientific">Sorangium cellulosum</name>
    <name type="common">Polyangium cellulosum</name>
    <dbReference type="NCBI Taxonomy" id="56"/>
    <lineage>
        <taxon>Bacteria</taxon>
        <taxon>Pseudomonadati</taxon>
        <taxon>Myxococcota</taxon>
        <taxon>Polyangia</taxon>
        <taxon>Polyangiales</taxon>
        <taxon>Polyangiaceae</taxon>
        <taxon>Sorangium</taxon>
    </lineage>
</organism>
<comment type="caution">
    <text evidence="2">The sequence shown here is derived from an EMBL/GenBank/DDBJ whole genome shotgun (WGS) entry which is preliminary data.</text>
</comment>
<dbReference type="AlphaFoldDB" id="A0A150RCE8"/>
<dbReference type="EMBL" id="JEMC01003863">
    <property type="protein sequence ID" value="KYF77890.1"/>
    <property type="molecule type" value="Genomic_DNA"/>
</dbReference>
<reference evidence="2 3" key="1">
    <citation type="submission" date="2014-02" db="EMBL/GenBank/DDBJ databases">
        <title>The small core and large imbalanced accessory genome model reveals a collaborative survival strategy of Sorangium cellulosum strains in nature.</title>
        <authorList>
            <person name="Han K."/>
            <person name="Peng R."/>
            <person name="Blom J."/>
            <person name="Li Y.-Z."/>
        </authorList>
    </citation>
    <scope>NUCLEOTIDE SEQUENCE [LARGE SCALE GENOMIC DNA]</scope>
    <source>
        <strain evidence="2 3">So0149</strain>
    </source>
</reference>